<proteinExistence type="inferred from homology"/>
<dbReference type="FunFam" id="1.10.10.60:FF:000012">
    <property type="entry name" value="Metastasis-associated 1 family, member 3"/>
    <property type="match status" value="1"/>
</dbReference>
<sequence length="686" mass="78616">MMANNFRVKNGISSILNSSSNPLLIRRIEELNKTANGNVEAKVVCFYRRRDISSTLIALADKHARELEEEMENPEMRDLPEKQKHQLRHRELFLSRQLESLPATHIRGKCCVTLLNETEALKSYLDREDAFFYSLVYDPQQKTLLADKGEIRVGNKYQADITDLLKEGEDDGRDLEKMEEKIWDPNSSLTEKQIDQFLVVARSVGTFARALDCSSSVRQPSLHMSAAAASRDITLFHAMDTLHATGYDMTRAIAALVPQGGPVLCRDEMEEWSASEANLFEEALEKYGKDFTDIQQDFLPWKSLTSIIEYYYMWKTTDRYVQQKRLKAAEAESKLKQVYIPNYHVILCCVFVCIASSSYQWYSWGPPNMQCRLCASCWTYWKKYGGLKMPTRLDGERPGPNRNNMSPHGLPLRHSGSPKFAVKTRQAFYLQTTSLTRMARRTCQDIIRPRYMARHPYLPVNTAAIKAECALRLPDRPKKPLPLKPVERKPLESVVRYLEAHPRPSKPNPPTRGGSISTGSLTPIKSSPILNNGSPTILGKRTYEQHNGLDGEPDTLETLKHIYNLHVFASSASKNVIFTELLFVTTTIEDYFHLQWYIFGSMPLFLHLSTLPHRYVENQKQGEQQRHQGFRIEQRRLGWGWVAMWLADVQHLWAGRNISAFKSVSLNSAHAQVMLDMLNIVLFFGC</sequence>
<evidence type="ECO:0000259" key="14">
    <source>
        <dbReference type="PROSITE" id="PS51156"/>
    </source>
</evidence>
<organism evidence="16">
    <name type="scientific">Pundamilia nyererei</name>
    <dbReference type="NCBI Taxonomy" id="303518"/>
    <lineage>
        <taxon>Eukaryota</taxon>
        <taxon>Metazoa</taxon>
        <taxon>Chordata</taxon>
        <taxon>Craniata</taxon>
        <taxon>Vertebrata</taxon>
        <taxon>Euteleostomi</taxon>
        <taxon>Actinopterygii</taxon>
        <taxon>Neopterygii</taxon>
        <taxon>Teleostei</taxon>
        <taxon>Neoteleostei</taxon>
        <taxon>Acanthomorphata</taxon>
        <taxon>Ovalentaria</taxon>
        <taxon>Cichlomorphae</taxon>
        <taxon>Cichliformes</taxon>
        <taxon>Cichlidae</taxon>
        <taxon>African cichlids</taxon>
        <taxon>Pseudocrenilabrinae</taxon>
        <taxon>Haplochromini</taxon>
        <taxon>Pundamilia</taxon>
    </lineage>
</organism>
<dbReference type="PROSITE" id="PS51156">
    <property type="entry name" value="ELM2"/>
    <property type="match status" value="1"/>
</dbReference>
<evidence type="ECO:0000256" key="7">
    <source>
        <dbReference type="ARBA" id="ARBA00022843"/>
    </source>
</evidence>
<dbReference type="GO" id="GO:0003682">
    <property type="term" value="F:chromatin binding"/>
    <property type="evidence" value="ECO:0007669"/>
    <property type="project" value="InterPro"/>
</dbReference>
<dbReference type="InterPro" id="IPR001025">
    <property type="entry name" value="BAH_dom"/>
</dbReference>
<evidence type="ECO:0000313" key="16">
    <source>
        <dbReference type="Ensembl" id="ENSPNYP00000006537.1"/>
    </source>
</evidence>
<accession>A0A3B4F7N0</accession>
<dbReference type="GO" id="GO:0008270">
    <property type="term" value="F:zinc ion binding"/>
    <property type="evidence" value="ECO:0007669"/>
    <property type="project" value="UniProtKB-KW"/>
</dbReference>
<feature type="domain" description="BAH" evidence="13">
    <location>
        <begin position="4"/>
        <end position="148"/>
    </location>
</feature>
<dbReference type="InterPro" id="IPR040138">
    <property type="entry name" value="MIER/MTA"/>
</dbReference>
<dbReference type="AlphaFoldDB" id="A0A3B4F7N0"/>
<dbReference type="Pfam" id="PF00320">
    <property type="entry name" value="GATA"/>
    <property type="match status" value="1"/>
</dbReference>
<dbReference type="InterPro" id="IPR001005">
    <property type="entry name" value="SANT/Myb"/>
</dbReference>
<dbReference type="Gene3D" id="1.10.10.60">
    <property type="entry name" value="Homeodomain-like"/>
    <property type="match status" value="1"/>
</dbReference>
<keyword evidence="5" id="KW-0863">Zinc-finger</keyword>
<evidence type="ECO:0000256" key="9">
    <source>
        <dbReference type="ARBA" id="ARBA00023125"/>
    </source>
</evidence>
<dbReference type="SMART" id="SM00439">
    <property type="entry name" value="BAH"/>
    <property type="match status" value="1"/>
</dbReference>
<evidence type="ECO:0000259" key="13">
    <source>
        <dbReference type="PROSITE" id="PS51038"/>
    </source>
</evidence>
<dbReference type="GO" id="GO:0042826">
    <property type="term" value="F:histone deacetylase binding"/>
    <property type="evidence" value="ECO:0007669"/>
    <property type="project" value="TreeGrafter"/>
</dbReference>
<dbReference type="SUPFAM" id="SSF46689">
    <property type="entry name" value="Homeodomain-like"/>
    <property type="match status" value="1"/>
</dbReference>
<dbReference type="CDD" id="cd00202">
    <property type="entry name" value="ZnF_GATA"/>
    <property type="match status" value="1"/>
</dbReference>
<dbReference type="InterPro" id="IPR000949">
    <property type="entry name" value="ELM2_dom"/>
</dbReference>
<feature type="domain" description="ELM2" evidence="14">
    <location>
        <begin position="149"/>
        <end position="260"/>
    </location>
</feature>
<evidence type="ECO:0000256" key="4">
    <source>
        <dbReference type="ARBA" id="ARBA00022723"/>
    </source>
</evidence>
<dbReference type="GO" id="GO:0003713">
    <property type="term" value="F:transcription coactivator activity"/>
    <property type="evidence" value="ECO:0007669"/>
    <property type="project" value="TreeGrafter"/>
</dbReference>
<evidence type="ECO:0000256" key="2">
    <source>
        <dbReference type="ARBA" id="ARBA00022499"/>
    </source>
</evidence>
<dbReference type="Pfam" id="PF00249">
    <property type="entry name" value="Myb_DNA-binding"/>
    <property type="match status" value="1"/>
</dbReference>
<feature type="domain" description="SANT" evidence="15">
    <location>
        <begin position="267"/>
        <end position="319"/>
    </location>
</feature>
<dbReference type="Pfam" id="PF01448">
    <property type="entry name" value="ELM2"/>
    <property type="match status" value="1"/>
</dbReference>
<dbReference type="Ensembl" id="ENSPNYT00000006700.1">
    <property type="protein sequence ID" value="ENSPNYP00000006537.1"/>
    <property type="gene ID" value="ENSPNYG00000004995.1"/>
</dbReference>
<keyword evidence="10" id="KW-0539">Nucleus</keyword>
<dbReference type="GO" id="GO:0043565">
    <property type="term" value="F:sequence-specific DNA binding"/>
    <property type="evidence" value="ECO:0007669"/>
    <property type="project" value="InterPro"/>
</dbReference>
<keyword evidence="4" id="KW-0479">Metal-binding</keyword>
<dbReference type="InterPro" id="IPR043151">
    <property type="entry name" value="BAH_sf"/>
</dbReference>
<feature type="region of interest" description="Disordered" evidence="12">
    <location>
        <begin position="499"/>
        <end position="537"/>
    </location>
</feature>
<feature type="compositionally biased region" description="Polar residues" evidence="12">
    <location>
        <begin position="514"/>
        <end position="535"/>
    </location>
</feature>
<dbReference type="InterPro" id="IPR035170">
    <property type="entry name" value="MTA1_R1"/>
</dbReference>
<evidence type="ECO:0000256" key="8">
    <source>
        <dbReference type="ARBA" id="ARBA00022990"/>
    </source>
</evidence>
<protein>
    <submittedName>
        <fullName evidence="16">Metastasis associated 1</fullName>
    </submittedName>
</protein>
<comment type="similarity">
    <text evidence="11">Belongs to the metastasis-associated protein family.</text>
</comment>
<keyword evidence="8" id="KW-0007">Acetylation</keyword>
<dbReference type="Pfam" id="PF01426">
    <property type="entry name" value="BAH"/>
    <property type="match status" value="1"/>
</dbReference>
<gene>
    <name evidence="16" type="primary">MTA1</name>
</gene>
<dbReference type="GO" id="GO:0010212">
    <property type="term" value="P:response to ionizing radiation"/>
    <property type="evidence" value="ECO:0007669"/>
    <property type="project" value="TreeGrafter"/>
</dbReference>
<comment type="subcellular location">
    <subcellularLocation>
        <location evidence="1">Nucleus</location>
    </subcellularLocation>
</comment>
<evidence type="ECO:0000256" key="1">
    <source>
        <dbReference type="ARBA" id="ARBA00004123"/>
    </source>
</evidence>
<dbReference type="PROSITE" id="PS51038">
    <property type="entry name" value="BAH"/>
    <property type="match status" value="1"/>
</dbReference>
<dbReference type="CDD" id="cd11661">
    <property type="entry name" value="SANT_MTA3_like"/>
    <property type="match status" value="1"/>
</dbReference>
<keyword evidence="2" id="KW-1017">Isopeptide bond</keyword>
<dbReference type="GO" id="GO:0016581">
    <property type="term" value="C:NuRD complex"/>
    <property type="evidence" value="ECO:0007669"/>
    <property type="project" value="TreeGrafter"/>
</dbReference>
<dbReference type="Gene3D" id="4.10.1240.50">
    <property type="match status" value="1"/>
</dbReference>
<keyword evidence="9" id="KW-0238">DNA-binding</keyword>
<evidence type="ECO:0000256" key="11">
    <source>
        <dbReference type="ARBA" id="ARBA00093454"/>
    </source>
</evidence>
<dbReference type="SMART" id="SM01189">
    <property type="entry name" value="ELM2"/>
    <property type="match status" value="1"/>
</dbReference>
<evidence type="ECO:0000256" key="5">
    <source>
        <dbReference type="ARBA" id="ARBA00022771"/>
    </source>
</evidence>
<evidence type="ECO:0000256" key="6">
    <source>
        <dbReference type="ARBA" id="ARBA00022833"/>
    </source>
</evidence>
<dbReference type="GO" id="GO:0000122">
    <property type="term" value="P:negative regulation of transcription by RNA polymerase II"/>
    <property type="evidence" value="ECO:0007669"/>
    <property type="project" value="TreeGrafter"/>
</dbReference>
<dbReference type="Pfam" id="PF17226">
    <property type="entry name" value="MTA_R1"/>
    <property type="match status" value="1"/>
</dbReference>
<dbReference type="PROSITE" id="PS51293">
    <property type="entry name" value="SANT"/>
    <property type="match status" value="1"/>
</dbReference>
<evidence type="ECO:0000256" key="10">
    <source>
        <dbReference type="ARBA" id="ARBA00023242"/>
    </source>
</evidence>
<dbReference type="PANTHER" id="PTHR10865">
    <property type="entry name" value="METASTASIS-ASSOCIATED PROTEIN AND MESODERM INDUCTION EARLY RESPONSE PROTEIN"/>
    <property type="match status" value="1"/>
</dbReference>
<dbReference type="CDD" id="cd04709">
    <property type="entry name" value="BAH_MTA"/>
    <property type="match status" value="1"/>
</dbReference>
<keyword evidence="3" id="KW-0597">Phosphoprotein</keyword>
<dbReference type="InterPro" id="IPR009057">
    <property type="entry name" value="Homeodomain-like_sf"/>
</dbReference>
<keyword evidence="6" id="KW-0862">Zinc</keyword>
<dbReference type="InterPro" id="IPR000679">
    <property type="entry name" value="Znf_GATA"/>
</dbReference>
<evidence type="ECO:0000256" key="12">
    <source>
        <dbReference type="SAM" id="MobiDB-lite"/>
    </source>
</evidence>
<dbReference type="SMART" id="SM00401">
    <property type="entry name" value="ZnF_GATA"/>
    <property type="match status" value="1"/>
</dbReference>
<name>A0A3B4F7N0_9CICH</name>
<dbReference type="GO" id="GO:0003714">
    <property type="term" value="F:transcription corepressor activity"/>
    <property type="evidence" value="ECO:0007669"/>
    <property type="project" value="TreeGrafter"/>
</dbReference>
<dbReference type="GeneTree" id="ENSGT01030000234573"/>
<dbReference type="SMART" id="SM00717">
    <property type="entry name" value="SANT"/>
    <property type="match status" value="1"/>
</dbReference>
<reference evidence="16" key="1">
    <citation type="submission" date="2023-09" db="UniProtKB">
        <authorList>
            <consortium name="Ensembl"/>
        </authorList>
    </citation>
    <scope>IDENTIFICATION</scope>
</reference>
<dbReference type="InterPro" id="IPR017884">
    <property type="entry name" value="SANT_dom"/>
</dbReference>
<evidence type="ECO:0000259" key="15">
    <source>
        <dbReference type="PROSITE" id="PS51293"/>
    </source>
</evidence>
<dbReference type="FunFam" id="2.30.30.490:FF:000001">
    <property type="entry name" value="Metastasis-associated 1 family, member 3"/>
    <property type="match status" value="1"/>
</dbReference>
<dbReference type="GO" id="GO:0006302">
    <property type="term" value="P:double-strand break repair"/>
    <property type="evidence" value="ECO:0007669"/>
    <property type="project" value="TreeGrafter"/>
</dbReference>
<dbReference type="PANTHER" id="PTHR10865:SF5">
    <property type="entry name" value="METASTASIS-ASSOCIATED PROTEIN MTA1"/>
    <property type="match status" value="1"/>
</dbReference>
<evidence type="ECO:0000256" key="3">
    <source>
        <dbReference type="ARBA" id="ARBA00022553"/>
    </source>
</evidence>
<dbReference type="STRING" id="303518.ENSPNYP00000006537"/>
<dbReference type="FunFam" id="4.10.1240.50:FF:000001">
    <property type="entry name" value="Metastasis-associated 1 family, member 3"/>
    <property type="match status" value="1"/>
</dbReference>
<dbReference type="Gene3D" id="2.30.30.490">
    <property type="match status" value="1"/>
</dbReference>
<keyword evidence="7" id="KW-0832">Ubl conjugation</keyword>